<evidence type="ECO:0000256" key="2">
    <source>
        <dbReference type="ARBA" id="ARBA00022771"/>
    </source>
</evidence>
<keyword evidence="1" id="KW-0479">Metal-binding</keyword>
<evidence type="ECO:0000313" key="7">
    <source>
        <dbReference type="Proteomes" id="UP000053424"/>
    </source>
</evidence>
<evidence type="ECO:0000256" key="4">
    <source>
        <dbReference type="PROSITE-ProRule" id="PRU00134"/>
    </source>
</evidence>
<feature type="domain" description="MYND-type" evidence="5">
    <location>
        <begin position="342"/>
        <end position="387"/>
    </location>
</feature>
<dbReference type="HOGENOM" id="CLU_497001_0_0_1"/>
<proteinExistence type="predicted"/>
<dbReference type="PROSITE" id="PS50865">
    <property type="entry name" value="ZF_MYND_2"/>
    <property type="match status" value="1"/>
</dbReference>
<sequence length="474" mass="52124">MVFKSQLQASQTPSFVRNSGLDPGEKILGAPWKLSTEDQELAEAVGEEFKAVGVRAEALWTIGVSSPRVTGLAQTAFENYFGTLKTSIGITGLPPNSIVTPESIIFSTFKADGEPLVCLDVSNVGDAVGKDFALALNYVQLRAGASPQLTDLEPNIQRLWEQQQFQMEKFQLSLEERTEAVVRAEADTGDPEASVEYGLRLYLGIACTRNRRLSRVYLVKALSARNATDDLKARAHGHLIDWYISASKEPKAPRYLQAASHHANIAARLCRLISPKGAPSSTVVLKFMSSVFEPYSKTFPELRYFYKDAVLARQEWQEQMRLGSEKLHVRRMKQRNRYRCATLGCGIEADTGRMLSQCGGSCDSDKKPHYCSKKCQKSDWHNHKPFCRPGAECSIIDTGDPDGMAQSGPKSTSGVLCMPVQMPEGSTKYLSSSTMDPEELKEFAEYAVAGAFSPSPNSTIEFGSWPCAGEDDSG</sequence>
<dbReference type="Proteomes" id="UP000053424">
    <property type="component" value="Unassembled WGS sequence"/>
</dbReference>
<dbReference type="EMBL" id="KN831792">
    <property type="protein sequence ID" value="KIM38189.1"/>
    <property type="molecule type" value="Genomic_DNA"/>
</dbReference>
<reference evidence="6 7" key="1">
    <citation type="submission" date="2014-04" db="EMBL/GenBank/DDBJ databases">
        <authorList>
            <consortium name="DOE Joint Genome Institute"/>
            <person name="Kuo A."/>
            <person name="Gay G."/>
            <person name="Dore J."/>
            <person name="Kohler A."/>
            <person name="Nagy L.G."/>
            <person name="Floudas D."/>
            <person name="Copeland A."/>
            <person name="Barry K.W."/>
            <person name="Cichocki N."/>
            <person name="Veneault-Fourrey C."/>
            <person name="LaButti K."/>
            <person name="Lindquist E.A."/>
            <person name="Lipzen A."/>
            <person name="Lundell T."/>
            <person name="Morin E."/>
            <person name="Murat C."/>
            <person name="Sun H."/>
            <person name="Tunlid A."/>
            <person name="Henrissat B."/>
            <person name="Grigoriev I.V."/>
            <person name="Hibbett D.S."/>
            <person name="Martin F."/>
            <person name="Nordberg H.P."/>
            <person name="Cantor M.N."/>
            <person name="Hua S.X."/>
        </authorList>
    </citation>
    <scope>NUCLEOTIDE SEQUENCE [LARGE SCALE GENOMIC DNA]</scope>
    <source>
        <strain evidence="7">h7</strain>
    </source>
</reference>
<dbReference type="AlphaFoldDB" id="A0A0C3C1S5"/>
<dbReference type="Pfam" id="PF01753">
    <property type="entry name" value="zf-MYND"/>
    <property type="match status" value="1"/>
</dbReference>
<dbReference type="GO" id="GO:0008270">
    <property type="term" value="F:zinc ion binding"/>
    <property type="evidence" value="ECO:0007669"/>
    <property type="project" value="UniProtKB-KW"/>
</dbReference>
<dbReference type="InterPro" id="IPR002893">
    <property type="entry name" value="Znf_MYND"/>
</dbReference>
<accession>A0A0C3C1S5</accession>
<dbReference type="STRING" id="686832.A0A0C3C1S5"/>
<dbReference type="OrthoDB" id="432970at2759"/>
<keyword evidence="3" id="KW-0862">Zinc</keyword>
<evidence type="ECO:0000259" key="5">
    <source>
        <dbReference type="PROSITE" id="PS50865"/>
    </source>
</evidence>
<evidence type="ECO:0000256" key="3">
    <source>
        <dbReference type="ARBA" id="ARBA00022833"/>
    </source>
</evidence>
<reference evidence="7" key="2">
    <citation type="submission" date="2015-01" db="EMBL/GenBank/DDBJ databases">
        <title>Evolutionary Origins and Diversification of the Mycorrhizal Mutualists.</title>
        <authorList>
            <consortium name="DOE Joint Genome Institute"/>
            <consortium name="Mycorrhizal Genomics Consortium"/>
            <person name="Kohler A."/>
            <person name="Kuo A."/>
            <person name="Nagy L.G."/>
            <person name="Floudas D."/>
            <person name="Copeland A."/>
            <person name="Barry K.W."/>
            <person name="Cichocki N."/>
            <person name="Veneault-Fourrey C."/>
            <person name="LaButti K."/>
            <person name="Lindquist E.A."/>
            <person name="Lipzen A."/>
            <person name="Lundell T."/>
            <person name="Morin E."/>
            <person name="Murat C."/>
            <person name="Riley R."/>
            <person name="Ohm R."/>
            <person name="Sun H."/>
            <person name="Tunlid A."/>
            <person name="Henrissat B."/>
            <person name="Grigoriev I.V."/>
            <person name="Hibbett D.S."/>
            <person name="Martin F."/>
        </authorList>
    </citation>
    <scope>NUCLEOTIDE SEQUENCE [LARGE SCALE GENOMIC DNA]</scope>
    <source>
        <strain evidence="7">h7</strain>
    </source>
</reference>
<organism evidence="6 7">
    <name type="scientific">Hebeloma cylindrosporum</name>
    <dbReference type="NCBI Taxonomy" id="76867"/>
    <lineage>
        <taxon>Eukaryota</taxon>
        <taxon>Fungi</taxon>
        <taxon>Dikarya</taxon>
        <taxon>Basidiomycota</taxon>
        <taxon>Agaricomycotina</taxon>
        <taxon>Agaricomycetes</taxon>
        <taxon>Agaricomycetidae</taxon>
        <taxon>Agaricales</taxon>
        <taxon>Agaricineae</taxon>
        <taxon>Hymenogastraceae</taxon>
        <taxon>Hebeloma</taxon>
    </lineage>
</organism>
<keyword evidence="7" id="KW-1185">Reference proteome</keyword>
<evidence type="ECO:0000313" key="6">
    <source>
        <dbReference type="EMBL" id="KIM38189.1"/>
    </source>
</evidence>
<gene>
    <name evidence="6" type="ORF">M413DRAFT_30323</name>
</gene>
<evidence type="ECO:0000256" key="1">
    <source>
        <dbReference type="ARBA" id="ARBA00022723"/>
    </source>
</evidence>
<name>A0A0C3C1S5_HEBCY</name>
<dbReference type="Gene3D" id="6.10.140.2220">
    <property type="match status" value="1"/>
</dbReference>
<dbReference type="SUPFAM" id="SSF144232">
    <property type="entry name" value="HIT/MYND zinc finger-like"/>
    <property type="match status" value="1"/>
</dbReference>
<protein>
    <recommendedName>
        <fullName evidence="5">MYND-type domain-containing protein</fullName>
    </recommendedName>
</protein>
<keyword evidence="2 4" id="KW-0863">Zinc-finger</keyword>